<name>A0ABN1VXN3_9ACTN</name>
<keyword evidence="3" id="KW-0804">Transcription</keyword>
<dbReference type="SUPFAM" id="SSF46785">
    <property type="entry name" value="Winged helix' DNA-binding domain"/>
    <property type="match status" value="1"/>
</dbReference>
<keyword evidence="6" id="KW-1185">Reference proteome</keyword>
<gene>
    <name evidence="5" type="ORF">GCM10009665_16420</name>
</gene>
<dbReference type="Pfam" id="PF01022">
    <property type="entry name" value="HTH_5"/>
    <property type="match status" value="1"/>
</dbReference>
<evidence type="ECO:0000256" key="3">
    <source>
        <dbReference type="ARBA" id="ARBA00023163"/>
    </source>
</evidence>
<dbReference type="InterPro" id="IPR036388">
    <property type="entry name" value="WH-like_DNA-bd_sf"/>
</dbReference>
<proteinExistence type="predicted"/>
<dbReference type="InterPro" id="IPR051011">
    <property type="entry name" value="Metal_resp_trans_reg"/>
</dbReference>
<keyword evidence="1" id="KW-0805">Transcription regulation</keyword>
<sequence length="335" mass="36092">MLRFEVGTDDLLHSRFALSPAFELCTLLRMLEGTTDRPLPAGWATRLQPVFRRLCRESDLTAVLALQNARFGANFIALPPTGPDQSWADDLAAIRRTPLATARADIARCLPARPRTGPRARAVLAGEDVVERVAEALDLAWHELLAADWPRLRAVCERDLVHRAGQLGRHGWAAALDGLHPRVRWRAGGIELGGNSADAVVPLAGEGLLLVPSVFVYPETAAHMDDPWPKAIVYPARGIAALWERGEVLSSDALADLLGRSRARLLAALDRPAGTTQLARSLGLATGAVGDHLAVLRRAGLLHRARDGRTVLYRRTPLGEALLTGAGGGPGDIRE</sequence>
<feature type="domain" description="HTH arsR-type" evidence="4">
    <location>
        <begin position="247"/>
        <end position="327"/>
    </location>
</feature>
<dbReference type="PANTHER" id="PTHR43132">
    <property type="entry name" value="ARSENICAL RESISTANCE OPERON REPRESSOR ARSR-RELATED"/>
    <property type="match status" value="1"/>
</dbReference>
<dbReference type="InterPro" id="IPR001845">
    <property type="entry name" value="HTH_ArsR_DNA-bd_dom"/>
</dbReference>
<keyword evidence="2" id="KW-0238">DNA-binding</keyword>
<comment type="caution">
    <text evidence="5">The sequence shown here is derived from an EMBL/GenBank/DDBJ whole genome shotgun (WGS) entry which is preliminary data.</text>
</comment>
<evidence type="ECO:0000259" key="4">
    <source>
        <dbReference type="SMART" id="SM00418"/>
    </source>
</evidence>
<dbReference type="EMBL" id="BAAALF010000018">
    <property type="protein sequence ID" value="GAA1226604.1"/>
    <property type="molecule type" value="Genomic_DNA"/>
</dbReference>
<dbReference type="InterPro" id="IPR036390">
    <property type="entry name" value="WH_DNA-bd_sf"/>
</dbReference>
<evidence type="ECO:0000313" key="6">
    <source>
        <dbReference type="Proteomes" id="UP001500037"/>
    </source>
</evidence>
<accession>A0ABN1VXN3</accession>
<evidence type="ECO:0000256" key="1">
    <source>
        <dbReference type="ARBA" id="ARBA00023015"/>
    </source>
</evidence>
<evidence type="ECO:0000313" key="5">
    <source>
        <dbReference type="EMBL" id="GAA1226604.1"/>
    </source>
</evidence>
<protein>
    <submittedName>
        <fullName evidence="5">DUF5937 family protein</fullName>
    </submittedName>
</protein>
<dbReference type="Gene3D" id="1.10.10.10">
    <property type="entry name" value="Winged helix-like DNA-binding domain superfamily/Winged helix DNA-binding domain"/>
    <property type="match status" value="1"/>
</dbReference>
<dbReference type="CDD" id="cd00090">
    <property type="entry name" value="HTH_ARSR"/>
    <property type="match status" value="1"/>
</dbReference>
<dbReference type="SMART" id="SM00418">
    <property type="entry name" value="HTH_ARSR"/>
    <property type="match status" value="1"/>
</dbReference>
<organism evidence="5 6">
    <name type="scientific">Kitasatospora nipponensis</name>
    <dbReference type="NCBI Taxonomy" id="258049"/>
    <lineage>
        <taxon>Bacteria</taxon>
        <taxon>Bacillati</taxon>
        <taxon>Actinomycetota</taxon>
        <taxon>Actinomycetes</taxon>
        <taxon>Kitasatosporales</taxon>
        <taxon>Streptomycetaceae</taxon>
        <taxon>Kitasatospora</taxon>
    </lineage>
</organism>
<dbReference type="PANTHER" id="PTHR43132:SF6">
    <property type="entry name" value="HTH-TYPE TRANSCRIPTIONAL REPRESSOR CZRA"/>
    <property type="match status" value="1"/>
</dbReference>
<dbReference type="RefSeq" id="WP_344440579.1">
    <property type="nucleotide sequence ID" value="NZ_BAAALF010000018.1"/>
</dbReference>
<dbReference type="InterPro" id="IPR011991">
    <property type="entry name" value="ArsR-like_HTH"/>
</dbReference>
<reference evidence="5 6" key="1">
    <citation type="journal article" date="2019" name="Int. J. Syst. Evol. Microbiol.">
        <title>The Global Catalogue of Microorganisms (GCM) 10K type strain sequencing project: providing services to taxonomists for standard genome sequencing and annotation.</title>
        <authorList>
            <consortium name="The Broad Institute Genomics Platform"/>
            <consortium name="The Broad Institute Genome Sequencing Center for Infectious Disease"/>
            <person name="Wu L."/>
            <person name="Ma J."/>
        </authorList>
    </citation>
    <scope>NUCLEOTIDE SEQUENCE [LARGE SCALE GENOMIC DNA]</scope>
    <source>
        <strain evidence="5 6">JCM 13004</strain>
    </source>
</reference>
<dbReference type="Proteomes" id="UP001500037">
    <property type="component" value="Unassembled WGS sequence"/>
</dbReference>
<evidence type="ECO:0000256" key="2">
    <source>
        <dbReference type="ARBA" id="ARBA00023125"/>
    </source>
</evidence>